<evidence type="ECO:0000313" key="1">
    <source>
        <dbReference type="EMBL" id="OBX10435.1"/>
    </source>
</evidence>
<dbReference type="AlphaFoldDB" id="A0AB36E2K2"/>
<reference evidence="1 2" key="1">
    <citation type="submission" date="2014-11" db="EMBL/GenBank/DDBJ databases">
        <title>Pan-genome of Gallibacterium spp.</title>
        <authorList>
            <person name="Kudirkiene E."/>
            <person name="Bojesen A.M."/>
        </authorList>
    </citation>
    <scope>NUCLEOTIDE SEQUENCE [LARGE SCALE GENOMIC DNA]</scope>
    <source>
        <strain evidence="1 2">18469/18</strain>
    </source>
</reference>
<dbReference type="RefSeq" id="WP_066111342.1">
    <property type="nucleotide sequence ID" value="NZ_JTJT01000007.1"/>
</dbReference>
<proteinExistence type="predicted"/>
<evidence type="ECO:0000313" key="2">
    <source>
        <dbReference type="Proteomes" id="UP000092527"/>
    </source>
</evidence>
<accession>A0AB36E2K2</accession>
<dbReference type="EMBL" id="JTJU01000028">
    <property type="protein sequence ID" value="OBX10435.1"/>
    <property type="molecule type" value="Genomic_DNA"/>
</dbReference>
<name>A0AB36E2K2_9PAST</name>
<protein>
    <submittedName>
        <fullName evidence="1">Uncharacterized protein</fullName>
    </submittedName>
</protein>
<organism evidence="1 2">
    <name type="scientific">Gallibacterium salpingitidis</name>
    <dbReference type="NCBI Taxonomy" id="505341"/>
    <lineage>
        <taxon>Bacteria</taxon>
        <taxon>Pseudomonadati</taxon>
        <taxon>Pseudomonadota</taxon>
        <taxon>Gammaproteobacteria</taxon>
        <taxon>Pasteurellales</taxon>
        <taxon>Pasteurellaceae</taxon>
        <taxon>Gallibacterium</taxon>
    </lineage>
</organism>
<gene>
    <name evidence="1" type="ORF">QV09_05710</name>
</gene>
<dbReference type="Proteomes" id="UP000092527">
    <property type="component" value="Unassembled WGS sequence"/>
</dbReference>
<sequence>MKIRPISPLSYDSAEDYYGEQMAINAEDQDCDCEDDWIDKRECDKAALDYELTYFRQDSRY</sequence>
<comment type="caution">
    <text evidence="1">The sequence shown here is derived from an EMBL/GenBank/DDBJ whole genome shotgun (WGS) entry which is preliminary data.</text>
</comment>